<evidence type="ECO:0000256" key="3">
    <source>
        <dbReference type="ARBA" id="ARBA00023027"/>
    </source>
</evidence>
<dbReference type="RefSeq" id="WP_043141892.1">
    <property type="nucleotide sequence ID" value="NZ_JSUQ01000009.1"/>
</dbReference>
<keyword evidence="3 5" id="KW-0520">NAD</keyword>
<accession>A0A0B3S2A9</accession>
<dbReference type="Pfam" id="PF01885">
    <property type="entry name" value="PTS_2-RNA"/>
    <property type="match status" value="1"/>
</dbReference>
<evidence type="ECO:0000256" key="2">
    <source>
        <dbReference type="ARBA" id="ARBA00022679"/>
    </source>
</evidence>
<dbReference type="GO" id="GO:0006388">
    <property type="term" value="P:tRNA splicing, via endonucleolytic cleavage and ligation"/>
    <property type="evidence" value="ECO:0007669"/>
    <property type="project" value="UniProtKB-UniRule"/>
</dbReference>
<protein>
    <recommendedName>
        <fullName evidence="5">Probable RNA 2'-phosphotransferase</fullName>
        <ecNumber evidence="5">2.7.1.-</ecNumber>
    </recommendedName>
</protein>
<dbReference type="GO" id="GO:0003950">
    <property type="term" value="F:NAD+ poly-ADP-ribosyltransferase activity"/>
    <property type="evidence" value="ECO:0007669"/>
    <property type="project" value="InterPro"/>
</dbReference>
<dbReference type="NCBIfam" id="NF002014">
    <property type="entry name" value="PRK00819.1-4"/>
    <property type="match status" value="1"/>
</dbReference>
<dbReference type="Proteomes" id="UP000030960">
    <property type="component" value="Unassembled WGS sequence"/>
</dbReference>
<accession>A0A225PS59</accession>
<dbReference type="PANTHER" id="PTHR12684:SF2">
    <property type="entry name" value="TRNA 2'-PHOSPHOTRANSFERASE 1"/>
    <property type="match status" value="1"/>
</dbReference>
<comment type="function">
    <text evidence="4 5">Removes the 2'-phosphate from RNA via an intermediate in which the phosphate is ADP-ribosylated by NAD followed by a presumed transesterification to release the RNA and generate ADP-ribose 1''-2''-cyclic phosphate (APPR&gt;P). May function as an ADP-ribosylase.</text>
</comment>
<gene>
    <name evidence="5 6" type="primary">kptA</name>
    <name evidence="6" type="ORF">OA50_02603</name>
</gene>
<dbReference type="InterPro" id="IPR042080">
    <property type="entry name" value="RNA_2'-PTrans_N"/>
</dbReference>
<dbReference type="HAMAP" id="MF_00299">
    <property type="entry name" value="KptA"/>
    <property type="match status" value="1"/>
</dbReference>
<dbReference type="InterPro" id="IPR002745">
    <property type="entry name" value="Ptrans_KptA/Tpt1"/>
</dbReference>
<dbReference type="GO" id="GO:0000215">
    <property type="term" value="F:tRNA 2'-phosphotransferase activity"/>
    <property type="evidence" value="ECO:0007669"/>
    <property type="project" value="TreeGrafter"/>
</dbReference>
<dbReference type="STRING" id="561184.SAMN05216376_110213"/>
<dbReference type="Gene3D" id="1.10.10.970">
    <property type="entry name" value="RNA 2'-phosphotransferase, Tpt1/KptA family, N-terminal domain"/>
    <property type="match status" value="1"/>
</dbReference>
<proteinExistence type="inferred from homology"/>
<dbReference type="InterPro" id="IPR042081">
    <property type="entry name" value="RNA_2'-PTrans_C"/>
</dbReference>
<evidence type="ECO:0000313" key="6">
    <source>
        <dbReference type="EMBL" id="KHQ53058.1"/>
    </source>
</evidence>
<sequence length="180" mass="19538">MGMANDRDISKFLSYVLRHAPQEIGLTLDAGGWATIDDLLDRAPMPLTRARLEQVVAASDKQRFALSPDGSRIRANQGHSIPVDLGLTPLAPPETLYHGTHPGALDAILAEGLRPMSRHHVHLSPDVETAKKVGARRGKPVILAVAAGEMGRSGTLFFRSLNGVWLVDHVPPTRLERLPD</sequence>
<evidence type="ECO:0000256" key="4">
    <source>
        <dbReference type="ARBA" id="ARBA00025212"/>
    </source>
</evidence>
<dbReference type="PATRIC" id="fig|1515334.3.peg.2620"/>
<dbReference type="EMBL" id="JSUQ01000009">
    <property type="protein sequence ID" value="KHQ53058.1"/>
    <property type="molecule type" value="Genomic_DNA"/>
</dbReference>
<evidence type="ECO:0000256" key="1">
    <source>
        <dbReference type="ARBA" id="ARBA00009836"/>
    </source>
</evidence>
<dbReference type="PANTHER" id="PTHR12684">
    <property type="entry name" value="PUTATIVE PHOSPHOTRANSFERASE"/>
    <property type="match status" value="1"/>
</dbReference>
<dbReference type="Gene3D" id="3.20.170.30">
    <property type="match status" value="1"/>
</dbReference>
<evidence type="ECO:0000256" key="5">
    <source>
        <dbReference type="HAMAP-Rule" id="MF_00299"/>
    </source>
</evidence>
<reference evidence="6 7" key="1">
    <citation type="submission" date="2014-10" db="EMBL/GenBank/DDBJ databases">
        <title>Genome sequence of Ponticoccus sp. strain UMTAT08 isolated from clonal culture of toxic dinoflagellate Alexandrium tamiyavanichii.</title>
        <authorList>
            <person name="Gan H.Y."/>
            <person name="Muhd D.-D."/>
            <person name="Mohd Noor M.E."/>
            <person name="Yeong Y.S."/>
            <person name="Usup G."/>
        </authorList>
    </citation>
    <scope>NUCLEOTIDE SEQUENCE [LARGE SCALE GENOMIC DNA]</scope>
    <source>
        <strain evidence="6 7">UMTAT08</strain>
    </source>
</reference>
<organism evidence="6 7">
    <name type="scientific">Mameliella alba</name>
    <dbReference type="NCBI Taxonomy" id="561184"/>
    <lineage>
        <taxon>Bacteria</taxon>
        <taxon>Pseudomonadati</taxon>
        <taxon>Pseudomonadota</taxon>
        <taxon>Alphaproteobacteria</taxon>
        <taxon>Rhodobacterales</taxon>
        <taxon>Roseobacteraceae</taxon>
        <taxon>Mameliella</taxon>
    </lineage>
</organism>
<evidence type="ECO:0000313" key="7">
    <source>
        <dbReference type="Proteomes" id="UP000030960"/>
    </source>
</evidence>
<dbReference type="SUPFAM" id="SSF56399">
    <property type="entry name" value="ADP-ribosylation"/>
    <property type="match status" value="1"/>
</dbReference>
<comment type="similarity">
    <text evidence="1 5">Belongs to the KptA/TPT1 family.</text>
</comment>
<keyword evidence="7" id="KW-1185">Reference proteome</keyword>
<name>A0A0B3S2A9_9RHOB</name>
<dbReference type="InterPro" id="IPR022928">
    <property type="entry name" value="RNA_2'-PTrans_KptA"/>
</dbReference>
<comment type="caution">
    <text evidence="6">The sequence shown here is derived from an EMBL/GenBank/DDBJ whole genome shotgun (WGS) entry which is preliminary data.</text>
</comment>
<keyword evidence="2 5" id="KW-0808">Transferase</keyword>
<dbReference type="OrthoDB" id="4537997at2"/>
<dbReference type="AlphaFoldDB" id="A0A0B3S2A9"/>
<dbReference type="EC" id="2.7.1.-" evidence="5"/>